<accession>A0A9J6GI12</accession>
<comment type="caution">
    <text evidence="1">The sequence shown here is derived from an EMBL/GenBank/DDBJ whole genome shotgun (WGS) entry which is preliminary data.</text>
</comment>
<dbReference type="AlphaFoldDB" id="A0A9J6GI12"/>
<name>A0A9J6GI12_HAELO</name>
<dbReference type="Proteomes" id="UP000821853">
    <property type="component" value="Chromosome 4"/>
</dbReference>
<sequence length="125" mass="14335">MKLLRQLPGMMSDLLHEETRTEVLQLWPTLLFLLEVFSADKTGKDVQPEGNVMLDTLVRIGSRGKGYGKERMTLYIHILCHHAPQKHKEQMCLGKFCSQALEKKMTFSSIFSISDRTNGTLRQIL</sequence>
<dbReference type="EMBL" id="JABSTR010000006">
    <property type="protein sequence ID" value="KAH9374208.1"/>
    <property type="molecule type" value="Genomic_DNA"/>
</dbReference>
<dbReference type="OrthoDB" id="2358981at2759"/>
<proteinExistence type="predicted"/>
<reference evidence="1 2" key="1">
    <citation type="journal article" date="2020" name="Cell">
        <title>Large-Scale Comparative Analyses of Tick Genomes Elucidate Their Genetic Diversity and Vector Capacities.</title>
        <authorList>
            <consortium name="Tick Genome and Microbiome Consortium (TIGMIC)"/>
            <person name="Jia N."/>
            <person name="Wang J."/>
            <person name="Shi W."/>
            <person name="Du L."/>
            <person name="Sun Y."/>
            <person name="Zhan W."/>
            <person name="Jiang J.F."/>
            <person name="Wang Q."/>
            <person name="Zhang B."/>
            <person name="Ji P."/>
            <person name="Bell-Sakyi L."/>
            <person name="Cui X.M."/>
            <person name="Yuan T.T."/>
            <person name="Jiang B.G."/>
            <person name="Yang W.F."/>
            <person name="Lam T.T."/>
            <person name="Chang Q.C."/>
            <person name="Ding S.J."/>
            <person name="Wang X.J."/>
            <person name="Zhu J.G."/>
            <person name="Ruan X.D."/>
            <person name="Zhao L."/>
            <person name="Wei J.T."/>
            <person name="Ye R.Z."/>
            <person name="Que T.C."/>
            <person name="Du C.H."/>
            <person name="Zhou Y.H."/>
            <person name="Cheng J.X."/>
            <person name="Dai P.F."/>
            <person name="Guo W.B."/>
            <person name="Han X.H."/>
            <person name="Huang E.J."/>
            <person name="Li L.F."/>
            <person name="Wei W."/>
            <person name="Gao Y.C."/>
            <person name="Liu J.Z."/>
            <person name="Shao H.Z."/>
            <person name="Wang X."/>
            <person name="Wang C.C."/>
            <person name="Yang T.C."/>
            <person name="Huo Q.B."/>
            <person name="Li W."/>
            <person name="Chen H.Y."/>
            <person name="Chen S.E."/>
            <person name="Zhou L.G."/>
            <person name="Ni X.B."/>
            <person name="Tian J.H."/>
            <person name="Sheng Y."/>
            <person name="Liu T."/>
            <person name="Pan Y.S."/>
            <person name="Xia L.Y."/>
            <person name="Li J."/>
            <person name="Zhao F."/>
            <person name="Cao W.C."/>
        </authorList>
    </citation>
    <scope>NUCLEOTIDE SEQUENCE [LARGE SCALE GENOMIC DNA]</scope>
    <source>
        <strain evidence="1">HaeL-2018</strain>
    </source>
</reference>
<organism evidence="1 2">
    <name type="scientific">Haemaphysalis longicornis</name>
    <name type="common">Bush tick</name>
    <dbReference type="NCBI Taxonomy" id="44386"/>
    <lineage>
        <taxon>Eukaryota</taxon>
        <taxon>Metazoa</taxon>
        <taxon>Ecdysozoa</taxon>
        <taxon>Arthropoda</taxon>
        <taxon>Chelicerata</taxon>
        <taxon>Arachnida</taxon>
        <taxon>Acari</taxon>
        <taxon>Parasitiformes</taxon>
        <taxon>Ixodida</taxon>
        <taxon>Ixodoidea</taxon>
        <taxon>Ixodidae</taxon>
        <taxon>Haemaphysalinae</taxon>
        <taxon>Haemaphysalis</taxon>
    </lineage>
</organism>
<gene>
    <name evidence="1" type="ORF">HPB48_013693</name>
</gene>
<evidence type="ECO:0000313" key="2">
    <source>
        <dbReference type="Proteomes" id="UP000821853"/>
    </source>
</evidence>
<evidence type="ECO:0000313" key="1">
    <source>
        <dbReference type="EMBL" id="KAH9374208.1"/>
    </source>
</evidence>
<protein>
    <submittedName>
        <fullName evidence="1">Uncharacterized protein</fullName>
    </submittedName>
</protein>
<dbReference type="VEuPathDB" id="VectorBase:HLOH_051230"/>
<keyword evidence="2" id="KW-1185">Reference proteome</keyword>